<dbReference type="Proteomes" id="UP000242288">
    <property type="component" value="Unassembled WGS sequence"/>
</dbReference>
<evidence type="ECO:0000256" key="6">
    <source>
        <dbReference type="HAMAP-Rule" id="MF_00360"/>
    </source>
</evidence>
<dbReference type="InterPro" id="IPR014717">
    <property type="entry name" value="Transl_elong_EF1B/ribsomal_bS6"/>
</dbReference>
<dbReference type="InterPro" id="IPR020814">
    <property type="entry name" value="Ribosomal_S6_plastid/chlpt"/>
</dbReference>
<keyword evidence="6" id="KW-0694">RNA-binding</keyword>
<comment type="similarity">
    <text evidence="1 6">Belongs to the bacterial ribosomal protein bS6 family.</text>
</comment>
<evidence type="ECO:0000313" key="8">
    <source>
        <dbReference type="Proteomes" id="UP000242288"/>
    </source>
</evidence>
<dbReference type="GO" id="GO:1990904">
    <property type="term" value="C:ribonucleoprotein complex"/>
    <property type="evidence" value="ECO:0007669"/>
    <property type="project" value="UniProtKB-KW"/>
</dbReference>
<dbReference type="InterPro" id="IPR000529">
    <property type="entry name" value="Ribosomal_bS6"/>
</dbReference>
<dbReference type="PANTHER" id="PTHR21011:SF1">
    <property type="entry name" value="SMALL RIBOSOMAL SUBUNIT PROTEIN BS6M"/>
    <property type="match status" value="1"/>
</dbReference>
<dbReference type="CDD" id="cd00473">
    <property type="entry name" value="bS6"/>
    <property type="match status" value="1"/>
</dbReference>
<dbReference type="GO" id="GO:0006412">
    <property type="term" value="P:translation"/>
    <property type="evidence" value="ECO:0007669"/>
    <property type="project" value="UniProtKB-UniRule"/>
</dbReference>
<evidence type="ECO:0000256" key="5">
    <source>
        <dbReference type="ARBA" id="ARBA00035294"/>
    </source>
</evidence>
<dbReference type="GO" id="GO:0003735">
    <property type="term" value="F:structural constituent of ribosome"/>
    <property type="evidence" value="ECO:0007669"/>
    <property type="project" value="InterPro"/>
</dbReference>
<evidence type="ECO:0000256" key="3">
    <source>
        <dbReference type="ARBA" id="ARBA00023274"/>
    </source>
</evidence>
<accession>A0A2J6WQH8</accession>
<gene>
    <name evidence="6 7" type="primary">rpsF</name>
    <name evidence="7" type="ORF">C0186_00620</name>
</gene>
<reference evidence="7 8" key="1">
    <citation type="submission" date="2018-01" db="EMBL/GenBank/DDBJ databases">
        <title>Metagenomic assembled genomes from two thermal pools in the Uzon Caldera, Kamchatka, Russia.</title>
        <authorList>
            <person name="Wilkins L."/>
            <person name="Ettinger C."/>
        </authorList>
    </citation>
    <scope>NUCLEOTIDE SEQUENCE [LARGE SCALE GENOMIC DNA]</scope>
    <source>
        <strain evidence="7">ZAV-04</strain>
    </source>
</reference>
<name>A0A2J6WQH8_9BACT</name>
<organism evidence="7 8">
    <name type="scientific">Thermodesulfovibrio aggregans</name>
    <dbReference type="NCBI Taxonomy" id="86166"/>
    <lineage>
        <taxon>Bacteria</taxon>
        <taxon>Pseudomonadati</taxon>
        <taxon>Nitrospirota</taxon>
        <taxon>Thermodesulfovibrionia</taxon>
        <taxon>Thermodesulfovibrionales</taxon>
        <taxon>Thermodesulfovibrionaceae</taxon>
        <taxon>Thermodesulfovibrio</taxon>
    </lineage>
</organism>
<dbReference type="GO" id="GO:0070181">
    <property type="term" value="F:small ribosomal subunit rRNA binding"/>
    <property type="evidence" value="ECO:0007669"/>
    <property type="project" value="TreeGrafter"/>
</dbReference>
<dbReference type="Gene3D" id="3.30.70.60">
    <property type="match status" value="1"/>
</dbReference>
<comment type="caution">
    <text evidence="7">The sequence shown here is derived from an EMBL/GenBank/DDBJ whole genome shotgun (WGS) entry which is preliminary data.</text>
</comment>
<keyword evidence="2 6" id="KW-0689">Ribosomal protein</keyword>
<sequence>MNNFYEKVVLLLPTLSEEEVQEVVNKISSIITENGGEILKIDNWGKRKLAYKLNKQTMGYYVLFLFKAPSSAIKKMEEFYRVYDPVFKFMIVKLTKQQIAALPPEIKGIPVEPSEVTAKV</sequence>
<evidence type="ECO:0000256" key="2">
    <source>
        <dbReference type="ARBA" id="ARBA00022980"/>
    </source>
</evidence>
<dbReference type="EMBL" id="PNIO01000006">
    <property type="protein sequence ID" value="PMP72637.1"/>
    <property type="molecule type" value="Genomic_DNA"/>
</dbReference>
<protein>
    <recommendedName>
        <fullName evidence="5 6">Small ribosomal subunit protein bS6</fullName>
    </recommendedName>
</protein>
<evidence type="ECO:0000256" key="4">
    <source>
        <dbReference type="ARBA" id="ARBA00035104"/>
    </source>
</evidence>
<keyword evidence="3 6" id="KW-0687">Ribonucleoprotein</keyword>
<dbReference type="GO" id="GO:0005840">
    <property type="term" value="C:ribosome"/>
    <property type="evidence" value="ECO:0007669"/>
    <property type="project" value="UniProtKB-KW"/>
</dbReference>
<keyword evidence="6" id="KW-0699">rRNA-binding</keyword>
<comment type="function">
    <text evidence="4 6">Binds together with bS18 to 16S ribosomal RNA.</text>
</comment>
<dbReference type="NCBIfam" id="TIGR00166">
    <property type="entry name" value="S6"/>
    <property type="match status" value="1"/>
</dbReference>
<dbReference type="SUPFAM" id="SSF54995">
    <property type="entry name" value="Ribosomal protein S6"/>
    <property type="match status" value="1"/>
</dbReference>
<dbReference type="InterPro" id="IPR035980">
    <property type="entry name" value="Ribosomal_bS6_sf"/>
</dbReference>
<dbReference type="AlphaFoldDB" id="A0A2J6WQH8"/>
<evidence type="ECO:0000256" key="1">
    <source>
        <dbReference type="ARBA" id="ARBA00009512"/>
    </source>
</evidence>
<dbReference type="GO" id="GO:0005737">
    <property type="term" value="C:cytoplasm"/>
    <property type="evidence" value="ECO:0007669"/>
    <property type="project" value="UniProtKB-ARBA"/>
</dbReference>
<dbReference type="PANTHER" id="PTHR21011">
    <property type="entry name" value="MITOCHONDRIAL 28S RIBOSOMAL PROTEIN S6"/>
    <property type="match status" value="1"/>
</dbReference>
<dbReference type="Pfam" id="PF01250">
    <property type="entry name" value="Ribosomal_S6"/>
    <property type="match status" value="1"/>
</dbReference>
<evidence type="ECO:0000313" key="7">
    <source>
        <dbReference type="EMBL" id="PMP72637.1"/>
    </source>
</evidence>
<dbReference type="HAMAP" id="MF_00360">
    <property type="entry name" value="Ribosomal_bS6"/>
    <property type="match status" value="1"/>
</dbReference>
<proteinExistence type="inferred from homology"/>